<dbReference type="GO" id="GO:0005576">
    <property type="term" value="C:extracellular region"/>
    <property type="evidence" value="ECO:0007669"/>
    <property type="project" value="UniProtKB-SubCell"/>
</dbReference>
<keyword evidence="6 8" id="KW-1015">Disulfide bond</keyword>
<dbReference type="PROSITE" id="PS00010">
    <property type="entry name" value="ASX_HYDROXYL"/>
    <property type="match status" value="1"/>
</dbReference>
<dbReference type="FunFam" id="2.10.25.10:FF:000053">
    <property type="entry name" value="Slit guidance ligand 2"/>
    <property type="match status" value="1"/>
</dbReference>
<dbReference type="SMART" id="SM00179">
    <property type="entry name" value="EGF_CA"/>
    <property type="match status" value="3"/>
</dbReference>
<dbReference type="GO" id="GO:0050919">
    <property type="term" value="P:negative chemotaxis"/>
    <property type="evidence" value="ECO:0007669"/>
    <property type="project" value="TreeGrafter"/>
</dbReference>
<dbReference type="PRINTS" id="PR00010">
    <property type="entry name" value="EGFBLOOD"/>
</dbReference>
<dbReference type="CDD" id="cd00054">
    <property type="entry name" value="EGF_CA"/>
    <property type="match status" value="2"/>
</dbReference>
<feature type="disulfide bond" evidence="8">
    <location>
        <begin position="50"/>
        <end position="59"/>
    </location>
</feature>
<evidence type="ECO:0000256" key="3">
    <source>
        <dbReference type="ARBA" id="ARBA00022536"/>
    </source>
</evidence>
<dbReference type="SMART" id="SM00282">
    <property type="entry name" value="LamG"/>
    <property type="match status" value="1"/>
</dbReference>
<keyword evidence="5" id="KW-0677">Repeat</keyword>
<dbReference type="Proteomes" id="UP001356427">
    <property type="component" value="Unassembled WGS sequence"/>
</dbReference>
<feature type="region of interest" description="Disordered" evidence="9">
    <location>
        <begin position="335"/>
        <end position="361"/>
    </location>
</feature>
<evidence type="ECO:0000256" key="1">
    <source>
        <dbReference type="ARBA" id="ARBA00004613"/>
    </source>
</evidence>
<evidence type="ECO:0000256" key="7">
    <source>
        <dbReference type="ARBA" id="ARBA00023180"/>
    </source>
</evidence>
<dbReference type="PROSITE" id="PS00022">
    <property type="entry name" value="EGF_1"/>
    <property type="match status" value="3"/>
</dbReference>
<evidence type="ECO:0000259" key="10">
    <source>
        <dbReference type="PROSITE" id="PS50025"/>
    </source>
</evidence>
<feature type="domain" description="EGF-like" evidence="11">
    <location>
        <begin position="22"/>
        <end position="60"/>
    </location>
</feature>
<accession>A0AAN8Q440</accession>
<gene>
    <name evidence="12" type="ORF">J4Q44_G00386400</name>
</gene>
<dbReference type="GO" id="GO:0031290">
    <property type="term" value="P:retinal ganglion cell axon guidance"/>
    <property type="evidence" value="ECO:0007669"/>
    <property type="project" value="TreeGrafter"/>
</dbReference>
<dbReference type="Gene3D" id="2.10.25.10">
    <property type="entry name" value="Laminin"/>
    <property type="match status" value="3"/>
</dbReference>
<dbReference type="PROSITE" id="PS50025">
    <property type="entry name" value="LAM_G_DOMAIN"/>
    <property type="match status" value="1"/>
</dbReference>
<dbReference type="InterPro" id="IPR000152">
    <property type="entry name" value="EGF-type_Asp/Asn_hydroxyl_site"/>
</dbReference>
<protein>
    <submittedName>
        <fullName evidence="12">Uncharacterized protein</fullName>
    </submittedName>
</protein>
<dbReference type="PANTHER" id="PTHR45836:SF2">
    <property type="entry name" value="SLIT HOMOLOG 2 PROTEIN"/>
    <property type="match status" value="1"/>
</dbReference>
<dbReference type="GO" id="GO:0005509">
    <property type="term" value="F:calcium ion binding"/>
    <property type="evidence" value="ECO:0007669"/>
    <property type="project" value="InterPro"/>
</dbReference>
<evidence type="ECO:0000259" key="11">
    <source>
        <dbReference type="PROSITE" id="PS50026"/>
    </source>
</evidence>
<feature type="domain" description="EGF-like" evidence="11">
    <location>
        <begin position="62"/>
        <end position="98"/>
    </location>
</feature>
<dbReference type="InterPro" id="IPR009030">
    <property type="entry name" value="Growth_fac_rcpt_cys_sf"/>
</dbReference>
<evidence type="ECO:0000256" key="8">
    <source>
        <dbReference type="PROSITE-ProRule" id="PRU00076"/>
    </source>
</evidence>
<proteinExistence type="predicted"/>
<sequence>MCALEYTAATNEVERGELCEEKLDFCAPELNPCQHDSKCILTPQGYKCECTPGYVGDQCELDYDDCEENKCQNGAQCIDAINGYTCVCPLGYSGLFCEFSPPMVLPRTSPCDDHECLNGAQCVVVEMDPRCQCLHGYEGEWCETLASVNFINRQSYLQLPSSLITPETNITLQIATDEDSGVLLYKGDQDHITIELYRGRLRASYHTGTHPPSAIYSVETVNDGVFHVHRLSSIPRRYARSLVSLWRCVWDAGCVRWEEAWGWSASLQSGAGGRNGSSFHGCLKNLYINGQLQDLGVGLEQGQTGVQAGCQPCQAEVVCRGERFRDVHQLQRVYSRAKPRRRSPSRVPRLLSRRGPKGGAG</sequence>
<dbReference type="SUPFAM" id="SSF49899">
    <property type="entry name" value="Concanavalin A-like lectins/glucanases"/>
    <property type="match status" value="1"/>
</dbReference>
<dbReference type="InterPro" id="IPR013320">
    <property type="entry name" value="ConA-like_dom_sf"/>
</dbReference>
<dbReference type="AlphaFoldDB" id="A0AAN8Q440"/>
<dbReference type="PROSITE" id="PS01186">
    <property type="entry name" value="EGF_2"/>
    <property type="match status" value="3"/>
</dbReference>
<comment type="subcellular location">
    <subcellularLocation>
        <location evidence="1">Secreted</location>
    </subcellularLocation>
</comment>
<dbReference type="PANTHER" id="PTHR45836">
    <property type="entry name" value="SLIT HOMOLOG"/>
    <property type="match status" value="1"/>
</dbReference>
<name>A0AAN8Q440_9TELE</name>
<evidence type="ECO:0000256" key="4">
    <source>
        <dbReference type="ARBA" id="ARBA00022729"/>
    </source>
</evidence>
<dbReference type="PROSITE" id="PS50026">
    <property type="entry name" value="EGF_3"/>
    <property type="match status" value="3"/>
</dbReference>
<dbReference type="GO" id="GO:0048495">
    <property type="term" value="F:Roundabout binding"/>
    <property type="evidence" value="ECO:0007669"/>
    <property type="project" value="TreeGrafter"/>
</dbReference>
<feature type="domain" description="EGF-like" evidence="11">
    <location>
        <begin position="107"/>
        <end position="143"/>
    </location>
</feature>
<keyword evidence="2" id="KW-0964">Secreted</keyword>
<dbReference type="InterPro" id="IPR051355">
    <property type="entry name" value="Notch/Slit_guidance"/>
</dbReference>
<feature type="disulfide bond" evidence="8">
    <location>
        <begin position="133"/>
        <end position="142"/>
    </location>
</feature>
<dbReference type="InterPro" id="IPR001881">
    <property type="entry name" value="EGF-like_Ca-bd_dom"/>
</dbReference>
<dbReference type="Pfam" id="PF00008">
    <property type="entry name" value="EGF"/>
    <property type="match status" value="3"/>
</dbReference>
<dbReference type="GO" id="GO:0008201">
    <property type="term" value="F:heparin binding"/>
    <property type="evidence" value="ECO:0007669"/>
    <property type="project" value="TreeGrafter"/>
</dbReference>
<evidence type="ECO:0000313" key="12">
    <source>
        <dbReference type="EMBL" id="KAK6290959.1"/>
    </source>
</evidence>
<keyword evidence="4" id="KW-0732">Signal</keyword>
<keyword evidence="7" id="KW-0325">Glycoprotein</keyword>
<dbReference type="PROSITE" id="PS01187">
    <property type="entry name" value="EGF_CA"/>
    <property type="match status" value="1"/>
</dbReference>
<dbReference type="GO" id="GO:0030308">
    <property type="term" value="P:negative regulation of cell growth"/>
    <property type="evidence" value="ECO:0007669"/>
    <property type="project" value="TreeGrafter"/>
</dbReference>
<organism evidence="12 13">
    <name type="scientific">Coregonus suidteri</name>
    <dbReference type="NCBI Taxonomy" id="861788"/>
    <lineage>
        <taxon>Eukaryota</taxon>
        <taxon>Metazoa</taxon>
        <taxon>Chordata</taxon>
        <taxon>Craniata</taxon>
        <taxon>Vertebrata</taxon>
        <taxon>Euteleostomi</taxon>
        <taxon>Actinopterygii</taxon>
        <taxon>Neopterygii</taxon>
        <taxon>Teleostei</taxon>
        <taxon>Protacanthopterygii</taxon>
        <taxon>Salmoniformes</taxon>
        <taxon>Salmonidae</taxon>
        <taxon>Coregoninae</taxon>
        <taxon>Coregonus</taxon>
    </lineage>
</organism>
<evidence type="ECO:0000256" key="9">
    <source>
        <dbReference type="SAM" id="MobiDB-lite"/>
    </source>
</evidence>
<comment type="caution">
    <text evidence="8">Lacks conserved residue(s) required for the propagation of feature annotation.</text>
</comment>
<feature type="compositionally biased region" description="Basic residues" evidence="9">
    <location>
        <begin position="351"/>
        <end position="361"/>
    </location>
</feature>
<reference evidence="12 13" key="1">
    <citation type="submission" date="2021-04" db="EMBL/GenBank/DDBJ databases">
        <authorList>
            <person name="De Guttry C."/>
            <person name="Zahm M."/>
            <person name="Klopp C."/>
            <person name="Cabau C."/>
            <person name="Louis A."/>
            <person name="Berthelot C."/>
            <person name="Parey E."/>
            <person name="Roest Crollius H."/>
            <person name="Montfort J."/>
            <person name="Robinson-Rechavi M."/>
            <person name="Bucao C."/>
            <person name="Bouchez O."/>
            <person name="Gislard M."/>
            <person name="Lluch J."/>
            <person name="Milhes M."/>
            <person name="Lampietro C."/>
            <person name="Lopez Roques C."/>
            <person name="Donnadieu C."/>
            <person name="Braasch I."/>
            <person name="Desvignes T."/>
            <person name="Postlethwait J."/>
            <person name="Bobe J."/>
            <person name="Wedekind C."/>
            <person name="Guiguen Y."/>
        </authorList>
    </citation>
    <scope>NUCLEOTIDE SEQUENCE [LARGE SCALE GENOMIC DNA]</scope>
    <source>
        <strain evidence="12">Cs_M1</strain>
        <tissue evidence="12">Blood</tissue>
    </source>
</reference>
<keyword evidence="13" id="KW-1185">Reference proteome</keyword>
<feature type="disulfide bond" evidence="8">
    <location>
        <begin position="88"/>
        <end position="97"/>
    </location>
</feature>
<keyword evidence="3 8" id="KW-0245">EGF-like domain</keyword>
<feature type="domain" description="Laminin G" evidence="10">
    <location>
        <begin position="146"/>
        <end position="310"/>
    </location>
</feature>
<dbReference type="EMBL" id="JAGTTL010000134">
    <property type="protein sequence ID" value="KAK6290959.1"/>
    <property type="molecule type" value="Genomic_DNA"/>
</dbReference>
<evidence type="ECO:0000256" key="6">
    <source>
        <dbReference type="ARBA" id="ARBA00023157"/>
    </source>
</evidence>
<comment type="caution">
    <text evidence="12">The sequence shown here is derived from an EMBL/GenBank/DDBJ whole genome shotgun (WGS) entry which is preliminary data.</text>
</comment>
<dbReference type="InterPro" id="IPR000742">
    <property type="entry name" value="EGF"/>
</dbReference>
<dbReference type="SMART" id="SM00181">
    <property type="entry name" value="EGF"/>
    <property type="match status" value="3"/>
</dbReference>
<evidence type="ECO:0000313" key="13">
    <source>
        <dbReference type="Proteomes" id="UP001356427"/>
    </source>
</evidence>
<evidence type="ECO:0000256" key="5">
    <source>
        <dbReference type="ARBA" id="ARBA00022737"/>
    </source>
</evidence>
<dbReference type="Pfam" id="PF02210">
    <property type="entry name" value="Laminin_G_2"/>
    <property type="match status" value="1"/>
</dbReference>
<dbReference type="SUPFAM" id="SSF57184">
    <property type="entry name" value="Growth factor receptor domain"/>
    <property type="match status" value="1"/>
</dbReference>
<dbReference type="CDD" id="cd00110">
    <property type="entry name" value="LamG"/>
    <property type="match status" value="1"/>
</dbReference>
<dbReference type="FunFam" id="2.10.25.10:FF:000045">
    <property type="entry name" value="Slit guidance ligand 2"/>
    <property type="match status" value="1"/>
</dbReference>
<dbReference type="InterPro" id="IPR018097">
    <property type="entry name" value="EGF_Ca-bd_CS"/>
</dbReference>
<dbReference type="Gene3D" id="2.60.120.200">
    <property type="match status" value="1"/>
</dbReference>
<dbReference type="InterPro" id="IPR001791">
    <property type="entry name" value="Laminin_G"/>
</dbReference>
<dbReference type="FunFam" id="2.10.25.10:FF:000062">
    <property type="entry name" value="Slit guidance ligand 2"/>
    <property type="match status" value="1"/>
</dbReference>
<feature type="compositionally biased region" description="Basic residues" evidence="9">
    <location>
        <begin position="335"/>
        <end position="344"/>
    </location>
</feature>
<evidence type="ECO:0000256" key="2">
    <source>
        <dbReference type="ARBA" id="ARBA00022525"/>
    </source>
</evidence>